<dbReference type="Proteomes" id="UP000680865">
    <property type="component" value="Unassembled WGS sequence"/>
</dbReference>
<evidence type="ECO:0000256" key="1">
    <source>
        <dbReference type="ARBA" id="ARBA00023002"/>
    </source>
</evidence>
<evidence type="ECO:0000313" key="3">
    <source>
        <dbReference type="Proteomes" id="UP000680865"/>
    </source>
</evidence>
<comment type="caution">
    <text evidence="2">The sequence shown here is derived from an EMBL/GenBank/DDBJ whole genome shotgun (WGS) entry which is preliminary data.</text>
</comment>
<accession>A0A919T0X0</accession>
<dbReference type="RefSeq" id="WP_213002830.1">
    <property type="nucleotide sequence ID" value="NZ_BAAATW010000006.1"/>
</dbReference>
<evidence type="ECO:0000313" key="2">
    <source>
        <dbReference type="EMBL" id="GIM83128.1"/>
    </source>
</evidence>
<dbReference type="Gene3D" id="3.40.50.720">
    <property type="entry name" value="NAD(P)-binding Rossmann-like Domain"/>
    <property type="match status" value="1"/>
</dbReference>
<proteinExistence type="predicted"/>
<dbReference type="SUPFAM" id="SSF51735">
    <property type="entry name" value="NAD(P)-binding Rossmann-fold domains"/>
    <property type="match status" value="1"/>
</dbReference>
<sequence length="281" mass="30484">MKVIVITGASDGIGAAAARRLHRDGHTVVVVGRSPEKTRAVAAELGVDSYVADFTRLDDVTRLAAELKSAYPRIDVLANNAGGVFGGKPKTVDGFEMTFQINHLAPFLLTRLLLDTLIASRASVLQTSSTVRFSGTIDLDDLDNDKNFEASRAYGAAKLENILFTTELHRRYHALGLSAASFYPGNVATNFGSDTTNPIIRLVVAIGSNPIGRRILLRTPDQGAEQIVWLSEGTPGHDWQSGAYYYKSKVAKPANKQAFDADLARGLWDRSEEVLGDRLKP</sequence>
<protein>
    <submittedName>
        <fullName evidence="2">Short-chain dehydrogenase</fullName>
    </submittedName>
</protein>
<organism evidence="2 3">
    <name type="scientific">Winogradskya consettensis</name>
    <dbReference type="NCBI Taxonomy" id="113560"/>
    <lineage>
        <taxon>Bacteria</taxon>
        <taxon>Bacillati</taxon>
        <taxon>Actinomycetota</taxon>
        <taxon>Actinomycetes</taxon>
        <taxon>Micromonosporales</taxon>
        <taxon>Micromonosporaceae</taxon>
        <taxon>Winogradskya</taxon>
    </lineage>
</organism>
<keyword evidence="3" id="KW-1185">Reference proteome</keyword>
<dbReference type="GO" id="GO:0016491">
    <property type="term" value="F:oxidoreductase activity"/>
    <property type="evidence" value="ECO:0007669"/>
    <property type="project" value="UniProtKB-KW"/>
</dbReference>
<gene>
    <name evidence="2" type="ORF">Aco04nite_85080</name>
</gene>
<dbReference type="InterPro" id="IPR002347">
    <property type="entry name" value="SDR_fam"/>
</dbReference>
<name>A0A919T0X0_9ACTN</name>
<dbReference type="AlphaFoldDB" id="A0A919T0X0"/>
<dbReference type="PRINTS" id="PR00081">
    <property type="entry name" value="GDHRDH"/>
</dbReference>
<dbReference type="EMBL" id="BOQP01000052">
    <property type="protein sequence ID" value="GIM83128.1"/>
    <property type="molecule type" value="Genomic_DNA"/>
</dbReference>
<dbReference type="InterPro" id="IPR036291">
    <property type="entry name" value="NAD(P)-bd_dom_sf"/>
</dbReference>
<dbReference type="PANTHER" id="PTHR43157">
    <property type="entry name" value="PHOSPHATIDYLINOSITOL-GLYCAN BIOSYNTHESIS CLASS F PROTEIN-RELATED"/>
    <property type="match status" value="1"/>
</dbReference>
<dbReference type="PANTHER" id="PTHR43157:SF31">
    <property type="entry name" value="PHOSPHATIDYLINOSITOL-GLYCAN BIOSYNTHESIS CLASS F PROTEIN"/>
    <property type="match status" value="1"/>
</dbReference>
<dbReference type="Pfam" id="PF00106">
    <property type="entry name" value="adh_short"/>
    <property type="match status" value="1"/>
</dbReference>
<reference evidence="2" key="1">
    <citation type="submission" date="2021-03" db="EMBL/GenBank/DDBJ databases">
        <title>Whole genome shotgun sequence of Actinoplanes consettensis NBRC 14913.</title>
        <authorList>
            <person name="Komaki H."/>
            <person name="Tamura T."/>
        </authorList>
    </citation>
    <scope>NUCLEOTIDE SEQUENCE</scope>
    <source>
        <strain evidence="2">NBRC 14913</strain>
    </source>
</reference>
<keyword evidence="1" id="KW-0560">Oxidoreductase</keyword>